<name>A0A7I7U9D7_MYCPF</name>
<dbReference type="CDD" id="cd00085">
    <property type="entry name" value="HNHc"/>
    <property type="match status" value="1"/>
</dbReference>
<keyword evidence="3" id="KW-0255">Endonuclease</keyword>
<feature type="compositionally biased region" description="Polar residues" evidence="1">
    <location>
        <begin position="275"/>
        <end position="284"/>
    </location>
</feature>
<dbReference type="SMART" id="SM00507">
    <property type="entry name" value="HNHc"/>
    <property type="match status" value="1"/>
</dbReference>
<dbReference type="GO" id="GO:0004519">
    <property type="term" value="F:endonuclease activity"/>
    <property type="evidence" value="ECO:0007669"/>
    <property type="project" value="UniProtKB-KW"/>
</dbReference>
<evidence type="ECO:0000256" key="1">
    <source>
        <dbReference type="SAM" id="MobiDB-lite"/>
    </source>
</evidence>
<reference evidence="3 4" key="1">
    <citation type="journal article" date="2019" name="Emerg. Microbes Infect.">
        <title>Comprehensive subspecies identification of 175 nontuberculous mycobacteria species based on 7547 genomic profiles.</title>
        <authorList>
            <person name="Matsumoto Y."/>
            <person name="Kinjo T."/>
            <person name="Motooka D."/>
            <person name="Nabeya D."/>
            <person name="Jung N."/>
            <person name="Uechi K."/>
            <person name="Horii T."/>
            <person name="Iida T."/>
            <person name="Fujita J."/>
            <person name="Nakamura S."/>
        </authorList>
    </citation>
    <scope>NUCLEOTIDE SEQUENCE [LARGE SCALE GENOMIC DNA]</scope>
    <source>
        <strain evidence="3 4">JCM 6367</strain>
    </source>
</reference>
<evidence type="ECO:0000313" key="4">
    <source>
        <dbReference type="Proteomes" id="UP000466554"/>
    </source>
</evidence>
<dbReference type="Pfam" id="PF02720">
    <property type="entry name" value="DUF222"/>
    <property type="match status" value="1"/>
</dbReference>
<proteinExistence type="predicted"/>
<dbReference type="Proteomes" id="UP000466554">
    <property type="component" value="Chromosome"/>
</dbReference>
<evidence type="ECO:0000313" key="3">
    <source>
        <dbReference type="EMBL" id="BBY77601.1"/>
    </source>
</evidence>
<dbReference type="EMBL" id="AP022598">
    <property type="protein sequence ID" value="BBY77601.1"/>
    <property type="molecule type" value="Genomic_DNA"/>
</dbReference>
<feature type="domain" description="HNH nuclease" evidence="2">
    <location>
        <begin position="392"/>
        <end position="443"/>
    </location>
</feature>
<evidence type="ECO:0000259" key="2">
    <source>
        <dbReference type="SMART" id="SM00507"/>
    </source>
</evidence>
<organism evidence="3 4">
    <name type="scientific">Mycolicibacterium parafortuitum</name>
    <name type="common">Mycobacterium parafortuitum</name>
    <dbReference type="NCBI Taxonomy" id="39692"/>
    <lineage>
        <taxon>Bacteria</taxon>
        <taxon>Bacillati</taxon>
        <taxon>Actinomycetota</taxon>
        <taxon>Actinomycetes</taxon>
        <taxon>Mycobacteriales</taxon>
        <taxon>Mycobacteriaceae</taxon>
        <taxon>Mycolicibacterium</taxon>
    </lineage>
</organism>
<dbReference type="InterPro" id="IPR003870">
    <property type="entry name" value="DUF222"/>
</dbReference>
<sequence>MFDESAPEPRDLPGLADADLVDAAWTTTRAENRACARKLAVMAELFDRRTRLAPHDRLDWWVDPAAAVTAEIAAAHHITQGLALHQTYRGVVLRDRLPRVGALFLDGLISELLVRTIITRTDLITDEELIAAVDAELADQILGWGPLSAKKTEAEIDAIVKRHDPDAVRQPPDPNTGRAVEFGNPADAPGFTTLWARMFDCDAAAAEHTLIAVAYSVCDNDPRSLDDRRNDALHALLTANPVLACLCGNTDCDAATNPRPLREIIVYALTDHTTATAEPPSSDTADNDSAAFESNKCQSDETPDVRDDEGDEPQPDPTAPEATEPEPKSEAAPAPKPRPGASALIPGRSAYVFGSGFMPTPLFDALLADATIREVIHPGQAAPEPGYAPSAALAAFIRCRDLTCRFPGCDKPATTADIDHTVPHPIGPTHPSNLKALCRFHHLLKTFWTGPNGWRDRQHPDGTIEWTSPTGHTYTTHPASRLLFPVLCRPTASLWTGDPPEVPMSANRGAMMPRRTRTRAQSRAAHITAERKRNAEIRAAEAAAENRAAPPRDHDRDEFTGGEGKSDYGNDPPPF</sequence>
<dbReference type="RefSeq" id="WP_163767944.1">
    <property type="nucleotide sequence ID" value="NZ_AP022598.1"/>
</dbReference>
<dbReference type="InterPro" id="IPR003615">
    <property type="entry name" value="HNH_nuc"/>
</dbReference>
<keyword evidence="3" id="KW-0378">Hydrolase</keyword>
<feature type="region of interest" description="Disordered" evidence="1">
    <location>
        <begin position="275"/>
        <end position="342"/>
    </location>
</feature>
<feature type="region of interest" description="Disordered" evidence="1">
    <location>
        <begin position="499"/>
        <end position="575"/>
    </location>
</feature>
<dbReference type="AlphaFoldDB" id="A0A7I7U9D7"/>
<keyword evidence="3" id="KW-0540">Nuclease</keyword>
<feature type="compositionally biased region" description="Basic and acidic residues" evidence="1">
    <location>
        <begin position="528"/>
        <end position="539"/>
    </location>
</feature>
<accession>A0A7I7U9D7</accession>
<gene>
    <name evidence="3" type="ORF">MPRF_45000</name>
</gene>
<feature type="compositionally biased region" description="Low complexity" evidence="1">
    <location>
        <begin position="540"/>
        <end position="549"/>
    </location>
</feature>
<protein>
    <submittedName>
        <fullName evidence="3">HNH endonuclease</fullName>
    </submittedName>
</protein>
<feature type="compositionally biased region" description="Basic and acidic residues" evidence="1">
    <location>
        <begin position="550"/>
        <end position="568"/>
    </location>
</feature>